<dbReference type="KEGG" id="cten:18246387"/>
<name>G3AW38_CANTC</name>
<feature type="compositionally biased region" description="Polar residues" evidence="1">
    <location>
        <begin position="271"/>
        <end position="288"/>
    </location>
</feature>
<dbReference type="AlphaFoldDB" id="G3AW38"/>
<dbReference type="Proteomes" id="UP000000707">
    <property type="component" value="Unassembled WGS sequence"/>
</dbReference>
<feature type="region of interest" description="Disordered" evidence="1">
    <location>
        <begin position="269"/>
        <end position="297"/>
    </location>
</feature>
<proteinExistence type="predicted"/>
<dbReference type="RefSeq" id="XP_006683700.1">
    <property type="nucleotide sequence ID" value="XM_006683637.1"/>
</dbReference>
<sequence length="297" mass="33065">MGFLNFVTLVTTVIYPVIASYRAYEQYKDANHKFNGSNLSIGGFNVPINTLFKKATGDHDETVPNEAALLLYESNRLQKWYVYWIVHTVVELIDSGLYLKYLIPFHSLFKLGISVWLLSPMLQYRSIDAFDAKTDLNSFFEGGCGFCYKKFVSPLLQGEVKFLSDISLKDIPFNTEQLPTFVKSILDYVKKLMEAAPSVSLLNFIRGSARGVDINESGSTTSFSAASGAEYLGSLRSFSASTLQGYFSKVTSDPSATSKDTVEDEYDVIDSPSQTDGVGASPRTTQTDPVKRKGWIW</sequence>
<dbReference type="GeneID" id="18246387"/>
<dbReference type="STRING" id="590646.G3AW38"/>
<evidence type="ECO:0000313" key="4">
    <source>
        <dbReference type="Proteomes" id="UP000000707"/>
    </source>
</evidence>
<dbReference type="OrthoDB" id="434647at2759"/>
<dbReference type="eggNOG" id="ENOG502RS11">
    <property type="taxonomic scope" value="Eukaryota"/>
</dbReference>
<reference evidence="3 4" key="1">
    <citation type="journal article" date="2011" name="Proc. Natl. Acad. Sci. U.S.A.">
        <title>Comparative genomics of xylose-fermenting fungi for enhanced biofuel production.</title>
        <authorList>
            <person name="Wohlbach D.J."/>
            <person name="Kuo A."/>
            <person name="Sato T.K."/>
            <person name="Potts K.M."/>
            <person name="Salamov A.A."/>
            <person name="LaButti K.M."/>
            <person name="Sun H."/>
            <person name="Clum A."/>
            <person name="Pangilinan J.L."/>
            <person name="Lindquist E.A."/>
            <person name="Lucas S."/>
            <person name="Lapidus A."/>
            <person name="Jin M."/>
            <person name="Gunawan C."/>
            <person name="Balan V."/>
            <person name="Dale B.E."/>
            <person name="Jeffries T.W."/>
            <person name="Zinkel R."/>
            <person name="Barry K.W."/>
            <person name="Grigoriev I.V."/>
            <person name="Gasch A.P."/>
        </authorList>
    </citation>
    <scope>NUCLEOTIDE SEQUENCE [LARGE SCALE GENOMIC DNA]</scope>
    <source>
        <strain evidence="4">ATCC 10573 / BCRC 21748 / CBS 615 / JCM 9827 / NBRC 10315 / NRRL Y-1498 / VKM Y-70</strain>
    </source>
</reference>
<feature type="chain" id="PRO_5003442412" evidence="2">
    <location>
        <begin position="20"/>
        <end position="297"/>
    </location>
</feature>
<accession>G3AW38</accession>
<gene>
    <name evidence="3" type="ORF">CANTEDRAFT_112177</name>
</gene>
<feature type="signal peptide" evidence="2">
    <location>
        <begin position="1"/>
        <end position="19"/>
    </location>
</feature>
<keyword evidence="2" id="KW-0732">Signal</keyword>
<evidence type="ECO:0000256" key="1">
    <source>
        <dbReference type="SAM" id="MobiDB-lite"/>
    </source>
</evidence>
<protein>
    <submittedName>
        <fullName evidence="3">Uncharacterized protein</fullName>
    </submittedName>
</protein>
<organism evidence="4">
    <name type="scientific">Candida tenuis (strain ATCC 10573 / BCRC 21748 / CBS 615 / JCM 9827 / NBRC 10315 / NRRL Y-1498 / VKM Y-70)</name>
    <name type="common">Yeast</name>
    <name type="synonym">Yamadazyma tenuis</name>
    <dbReference type="NCBI Taxonomy" id="590646"/>
    <lineage>
        <taxon>Eukaryota</taxon>
        <taxon>Fungi</taxon>
        <taxon>Dikarya</taxon>
        <taxon>Ascomycota</taxon>
        <taxon>Saccharomycotina</taxon>
        <taxon>Pichiomycetes</taxon>
        <taxon>Debaryomycetaceae</taxon>
        <taxon>Yamadazyma</taxon>
    </lineage>
</organism>
<dbReference type="EMBL" id="GL996510">
    <property type="protein sequence ID" value="EGV66442.1"/>
    <property type="molecule type" value="Genomic_DNA"/>
</dbReference>
<evidence type="ECO:0000313" key="3">
    <source>
        <dbReference type="EMBL" id="EGV66442.1"/>
    </source>
</evidence>
<keyword evidence="4" id="KW-1185">Reference proteome</keyword>
<evidence type="ECO:0000256" key="2">
    <source>
        <dbReference type="SAM" id="SignalP"/>
    </source>
</evidence>
<dbReference type="HOGENOM" id="CLU_918358_0_0_1"/>